<evidence type="ECO:0000313" key="2">
    <source>
        <dbReference type="Proteomes" id="UP000076532"/>
    </source>
</evidence>
<name>A0A167VM02_9AGAM</name>
<reference evidence="1 2" key="1">
    <citation type="journal article" date="2016" name="Mol. Biol. Evol.">
        <title>Comparative Genomics of Early-Diverging Mushroom-Forming Fungi Provides Insights into the Origins of Lignocellulose Decay Capabilities.</title>
        <authorList>
            <person name="Nagy L.G."/>
            <person name="Riley R."/>
            <person name="Tritt A."/>
            <person name="Adam C."/>
            <person name="Daum C."/>
            <person name="Floudas D."/>
            <person name="Sun H."/>
            <person name="Yadav J.S."/>
            <person name="Pangilinan J."/>
            <person name="Larsson K.H."/>
            <person name="Matsuura K."/>
            <person name="Barry K."/>
            <person name="Labutti K."/>
            <person name="Kuo R."/>
            <person name="Ohm R.A."/>
            <person name="Bhattacharya S.S."/>
            <person name="Shirouzu T."/>
            <person name="Yoshinaga Y."/>
            <person name="Martin F.M."/>
            <person name="Grigoriev I.V."/>
            <person name="Hibbett D.S."/>
        </authorList>
    </citation>
    <scope>NUCLEOTIDE SEQUENCE [LARGE SCALE GENOMIC DNA]</scope>
    <source>
        <strain evidence="1 2">CBS 109695</strain>
    </source>
</reference>
<accession>A0A167VM02</accession>
<dbReference type="EMBL" id="KV417858">
    <property type="protein sequence ID" value="KZP05157.1"/>
    <property type="molecule type" value="Genomic_DNA"/>
</dbReference>
<dbReference type="Proteomes" id="UP000076532">
    <property type="component" value="Unassembled WGS sequence"/>
</dbReference>
<protein>
    <submittedName>
        <fullName evidence="1">Uncharacterized protein</fullName>
    </submittedName>
</protein>
<dbReference type="AlphaFoldDB" id="A0A167VM02"/>
<keyword evidence="2" id="KW-1185">Reference proteome</keyword>
<sequence length="72" mass="8014">MTRNLVEYPLAAGVNMALALRCQGVGTPEYLVNSCTGKWGSSRSTLEYKSSTLSQVRFSFFPQWPISHEKSV</sequence>
<gene>
    <name evidence="1" type="ORF">FIBSPDRAFT_361368</name>
</gene>
<organism evidence="1 2">
    <name type="scientific">Athelia psychrophila</name>
    <dbReference type="NCBI Taxonomy" id="1759441"/>
    <lineage>
        <taxon>Eukaryota</taxon>
        <taxon>Fungi</taxon>
        <taxon>Dikarya</taxon>
        <taxon>Basidiomycota</taxon>
        <taxon>Agaricomycotina</taxon>
        <taxon>Agaricomycetes</taxon>
        <taxon>Agaricomycetidae</taxon>
        <taxon>Atheliales</taxon>
        <taxon>Atheliaceae</taxon>
        <taxon>Athelia</taxon>
    </lineage>
</organism>
<evidence type="ECO:0000313" key="1">
    <source>
        <dbReference type="EMBL" id="KZP05157.1"/>
    </source>
</evidence>
<proteinExistence type="predicted"/>